<dbReference type="PROSITE" id="PS50280">
    <property type="entry name" value="SET"/>
    <property type="match status" value="1"/>
</dbReference>
<dbReference type="SUPFAM" id="SSF82199">
    <property type="entry name" value="SET domain"/>
    <property type="match status" value="1"/>
</dbReference>
<dbReference type="KEGG" id="btrm:SAMEA390648701178"/>
<accession>A0A157MR97</accession>
<evidence type="ECO:0000313" key="7">
    <source>
        <dbReference type="EMBL" id="SAI68292.1"/>
    </source>
</evidence>
<dbReference type="GO" id="GO:0005694">
    <property type="term" value="C:chromosome"/>
    <property type="evidence" value="ECO:0007669"/>
    <property type="project" value="UniProtKB-SubCell"/>
</dbReference>
<dbReference type="PANTHER" id="PTHR22884">
    <property type="entry name" value="SET DOMAIN PROTEINS"/>
    <property type="match status" value="1"/>
</dbReference>
<keyword evidence="7" id="KW-0540">Nuclease</keyword>
<dbReference type="EMBL" id="LT546645">
    <property type="protein sequence ID" value="SAI68292.1"/>
    <property type="molecule type" value="Genomic_DNA"/>
</dbReference>
<dbReference type="Gene3D" id="2.170.270.10">
    <property type="entry name" value="SET domain"/>
    <property type="match status" value="1"/>
</dbReference>
<dbReference type="GeneID" id="56587417"/>
<organism evidence="7 8">
    <name type="scientific">Bordetella trematum</name>
    <dbReference type="NCBI Taxonomy" id="123899"/>
    <lineage>
        <taxon>Bacteria</taxon>
        <taxon>Pseudomonadati</taxon>
        <taxon>Pseudomonadota</taxon>
        <taxon>Betaproteobacteria</taxon>
        <taxon>Burkholderiales</taxon>
        <taxon>Alcaligenaceae</taxon>
        <taxon>Bordetella</taxon>
    </lineage>
</organism>
<dbReference type="STRING" id="123899.SAMEA3906487_01178"/>
<keyword evidence="7" id="KW-0255">Endonuclease</keyword>
<dbReference type="InterPro" id="IPR050777">
    <property type="entry name" value="SET2_Histone-Lys_MeTrsfase"/>
</dbReference>
<gene>
    <name evidence="7" type="ORF">SAMEA3906487_01178</name>
</gene>
<evidence type="ECO:0000256" key="4">
    <source>
        <dbReference type="ARBA" id="ARBA00022679"/>
    </source>
</evidence>
<dbReference type="AlphaFoldDB" id="A0A157MR97"/>
<evidence type="ECO:0000313" key="8">
    <source>
        <dbReference type="Proteomes" id="UP000076825"/>
    </source>
</evidence>
<keyword evidence="3" id="KW-0489">Methyltransferase</keyword>
<proteinExistence type="predicted"/>
<dbReference type="eggNOG" id="COG2940">
    <property type="taxonomic scope" value="Bacteria"/>
</dbReference>
<evidence type="ECO:0000259" key="6">
    <source>
        <dbReference type="PROSITE" id="PS50280"/>
    </source>
</evidence>
<keyword evidence="2" id="KW-0158">Chromosome</keyword>
<keyword evidence="5" id="KW-0949">S-adenosyl-L-methionine</keyword>
<evidence type="ECO:0000256" key="1">
    <source>
        <dbReference type="ARBA" id="ARBA00004286"/>
    </source>
</evidence>
<dbReference type="GO" id="GO:0004519">
    <property type="term" value="F:endonuclease activity"/>
    <property type="evidence" value="ECO:0007669"/>
    <property type="project" value="UniProtKB-KW"/>
</dbReference>
<comment type="subcellular location">
    <subcellularLocation>
        <location evidence="1">Chromosome</location>
    </subcellularLocation>
</comment>
<name>A0A157MR97_9BORD</name>
<dbReference type="GO" id="GO:0032259">
    <property type="term" value="P:methylation"/>
    <property type="evidence" value="ECO:0007669"/>
    <property type="project" value="UniProtKB-KW"/>
</dbReference>
<sequence>MTTETPETPKPWHAVRRSKLHGTGVFATRKIPAGTRIIEYGGKRISAAEADRRHPTNPDDPFHTFFFALSSGKVIDGGDEGNDARWINHSCTPNCEAQEGRHGKRVYIVALRDIARGEELVYDYGLVLDGKITKALKDGYRCLCATQQCRGTMLALPKKKARRAAEPDPAGDNAG</sequence>
<evidence type="ECO:0000256" key="5">
    <source>
        <dbReference type="ARBA" id="ARBA00022691"/>
    </source>
</evidence>
<dbReference type="PATRIC" id="fig|123899.6.peg.1155"/>
<dbReference type="InterPro" id="IPR046341">
    <property type="entry name" value="SET_dom_sf"/>
</dbReference>
<feature type="domain" description="SET" evidence="6">
    <location>
        <begin position="11"/>
        <end position="125"/>
    </location>
</feature>
<dbReference type="Proteomes" id="UP000076825">
    <property type="component" value="Chromosome 1"/>
</dbReference>
<evidence type="ECO:0000256" key="2">
    <source>
        <dbReference type="ARBA" id="ARBA00022454"/>
    </source>
</evidence>
<protein>
    <submittedName>
        <fullName evidence="7">Predicted restriction endonuclease</fullName>
    </submittedName>
</protein>
<dbReference type="OrthoDB" id="9790349at2"/>
<dbReference type="Pfam" id="PF00856">
    <property type="entry name" value="SET"/>
    <property type="match status" value="1"/>
</dbReference>
<dbReference type="SMART" id="SM00317">
    <property type="entry name" value="SET"/>
    <property type="match status" value="1"/>
</dbReference>
<dbReference type="GO" id="GO:0008168">
    <property type="term" value="F:methyltransferase activity"/>
    <property type="evidence" value="ECO:0007669"/>
    <property type="project" value="UniProtKB-KW"/>
</dbReference>
<dbReference type="RefSeq" id="WP_025514915.1">
    <property type="nucleotide sequence ID" value="NZ_CP016340.1"/>
</dbReference>
<keyword evidence="7" id="KW-0378">Hydrolase</keyword>
<keyword evidence="4" id="KW-0808">Transferase</keyword>
<evidence type="ECO:0000256" key="3">
    <source>
        <dbReference type="ARBA" id="ARBA00022603"/>
    </source>
</evidence>
<dbReference type="InterPro" id="IPR001214">
    <property type="entry name" value="SET_dom"/>
</dbReference>
<reference evidence="7 8" key="1">
    <citation type="submission" date="2016-04" db="EMBL/GenBank/DDBJ databases">
        <authorList>
            <consortium name="Pathogen Informatics"/>
        </authorList>
    </citation>
    <scope>NUCLEOTIDE SEQUENCE [LARGE SCALE GENOMIC DNA]</scope>
    <source>
        <strain evidence="7 8">H044680328</strain>
    </source>
</reference>
<keyword evidence="8" id="KW-1185">Reference proteome</keyword>